<evidence type="ECO:0000313" key="2">
    <source>
        <dbReference type="EMBL" id="MQY46704.1"/>
    </source>
</evidence>
<dbReference type="EMBL" id="WIXI01000042">
    <property type="protein sequence ID" value="MQY46704.1"/>
    <property type="molecule type" value="Genomic_DNA"/>
</dbReference>
<dbReference type="AlphaFoldDB" id="A0A6A8A7M4"/>
<dbReference type="SUPFAM" id="SSF144064">
    <property type="entry name" value="Heme iron utilization protein-like"/>
    <property type="match status" value="1"/>
</dbReference>
<gene>
    <name evidence="2" type="ORF">GAO09_11735</name>
</gene>
<dbReference type="Proteomes" id="UP000435138">
    <property type="component" value="Unassembled WGS sequence"/>
</dbReference>
<dbReference type="RefSeq" id="WP_153354197.1">
    <property type="nucleotide sequence ID" value="NZ_WIXI01000042.1"/>
</dbReference>
<protein>
    <submittedName>
        <fullName evidence="2">Uncharacterized protein</fullName>
    </submittedName>
</protein>
<reference evidence="2 3" key="1">
    <citation type="submission" date="2019-11" db="EMBL/GenBank/DDBJ databases">
        <title>Genome analysis of Rhizobacterium cereale a novel genus and species isolated from maize roots in North Spain.</title>
        <authorList>
            <person name="Menendez E."/>
            <person name="Flores-Felix J.D."/>
            <person name="Ramirez-Bahena M.-H."/>
            <person name="Igual J.M."/>
            <person name="Garcia-Fraile P."/>
            <person name="Peix A."/>
            <person name="Velazquez E."/>
        </authorList>
    </citation>
    <scope>NUCLEOTIDE SEQUENCE [LARGE SCALE GENOMIC DNA]</scope>
    <source>
        <strain evidence="2 3">RZME27</strain>
    </source>
</reference>
<keyword evidence="3" id="KW-1185">Reference proteome</keyword>
<organism evidence="2 3">
    <name type="scientific">Endobacterium cereale</name>
    <dbReference type="NCBI Taxonomy" id="2663029"/>
    <lineage>
        <taxon>Bacteria</taxon>
        <taxon>Pseudomonadati</taxon>
        <taxon>Pseudomonadota</taxon>
        <taxon>Alphaproteobacteria</taxon>
        <taxon>Hyphomicrobiales</taxon>
        <taxon>Rhizobiaceae</taxon>
        <taxon>Endobacterium</taxon>
    </lineage>
</organism>
<evidence type="ECO:0000313" key="3">
    <source>
        <dbReference type="Proteomes" id="UP000435138"/>
    </source>
</evidence>
<name>A0A6A8A7M4_9HYPH</name>
<comment type="caution">
    <text evidence="2">The sequence shown here is derived from an EMBL/GenBank/DDBJ whole genome shotgun (WGS) entry which is preliminary data.</text>
</comment>
<feature type="region of interest" description="Disordered" evidence="1">
    <location>
        <begin position="131"/>
        <end position="151"/>
    </location>
</feature>
<proteinExistence type="predicted"/>
<sequence>MSDKMDQQPEKKTRCIIEAEAATIIRKLPALGNLMIIGKANGATHERIGPVERIDETDGWLAATGEHHASRMDPSLVCQVILDTSSIMQNQVYPRLDFQDGEGKTLFAFVGFAGEAPFEAALADLARTELEPTQAERPQRPDVAQNDPGAAPLKAAIGTTPPMTIAFESRGFVQSWTGIVEKLSMGMGFINIMRPDFHLHLLGGTVSAWLEEVTENGVRLAALDADNNVTGLTLSAADATAFVASEQA</sequence>
<accession>A0A6A8A7M4</accession>
<evidence type="ECO:0000256" key="1">
    <source>
        <dbReference type="SAM" id="MobiDB-lite"/>
    </source>
</evidence>
<dbReference type="InterPro" id="IPR053733">
    <property type="entry name" value="Heme_Transport_Util_sf"/>
</dbReference>
<dbReference type="Gene3D" id="3.40.1570.10">
    <property type="entry name" value="HemS/ChuS/ChuX like domains"/>
    <property type="match status" value="1"/>
</dbReference>